<name>A0A9P0MMZ8_NEZVI</name>
<dbReference type="InterPro" id="IPR007884">
    <property type="entry name" value="METL9"/>
</dbReference>
<proteinExistence type="predicted"/>
<evidence type="ECO:0000313" key="1">
    <source>
        <dbReference type="EMBL" id="CAH1398635.1"/>
    </source>
</evidence>
<dbReference type="SUPFAM" id="SSF53335">
    <property type="entry name" value="S-adenosyl-L-methionine-dependent methyltransferases"/>
    <property type="match status" value="1"/>
</dbReference>
<dbReference type="Proteomes" id="UP001152798">
    <property type="component" value="Chromosome 4"/>
</dbReference>
<evidence type="ECO:0000313" key="2">
    <source>
        <dbReference type="Proteomes" id="UP001152798"/>
    </source>
</evidence>
<dbReference type="EMBL" id="OV725080">
    <property type="protein sequence ID" value="CAH1398635.1"/>
    <property type="molecule type" value="Genomic_DNA"/>
</dbReference>
<protein>
    <recommendedName>
        <fullName evidence="3">Methyltransferase-like protein 9</fullName>
    </recommendedName>
</protein>
<gene>
    <name evidence="1" type="ORF">NEZAVI_LOCUS8241</name>
</gene>
<sequence length="206" mass="23032">MTMLPAYSTHTLPPVEHFLLIPPRQLRAVYPGGLPVSSENSRWIAFTTAWSSTCPFTVHQPFCRSNHGSNRLCLRLHASTGAPPASHQGCLSTSWSRCFVESRVTSDRMWFFTTHERSWELASYRSRPRLQRSLGWWLGRGSMFVLSKSQFAALSGRGPGQEGELVDLGAGDGSITAILQNFFSSRVTVTEVSKAMRPQLLKKGFR</sequence>
<reference evidence="1" key="1">
    <citation type="submission" date="2022-01" db="EMBL/GenBank/DDBJ databases">
        <authorList>
            <person name="King R."/>
        </authorList>
    </citation>
    <scope>NUCLEOTIDE SEQUENCE</scope>
</reference>
<dbReference type="GO" id="GO:0106370">
    <property type="term" value="F:protein-L-histidine N-pros-methyltransferase activity"/>
    <property type="evidence" value="ECO:0007669"/>
    <property type="project" value="InterPro"/>
</dbReference>
<dbReference type="PANTHER" id="PTHR12890">
    <property type="entry name" value="DREV PROTEIN"/>
    <property type="match status" value="1"/>
</dbReference>
<dbReference type="PANTHER" id="PTHR12890:SF0">
    <property type="entry name" value="PROTEIN-L-HISTIDINE N-PROS-METHYLTRANSFERASE"/>
    <property type="match status" value="1"/>
</dbReference>
<dbReference type="Pfam" id="PF05219">
    <property type="entry name" value="DREV"/>
    <property type="match status" value="1"/>
</dbReference>
<accession>A0A9P0MMZ8</accession>
<evidence type="ECO:0008006" key="3">
    <source>
        <dbReference type="Google" id="ProtNLM"/>
    </source>
</evidence>
<keyword evidence="2" id="KW-1185">Reference proteome</keyword>
<organism evidence="1 2">
    <name type="scientific">Nezara viridula</name>
    <name type="common">Southern green stink bug</name>
    <name type="synonym">Cimex viridulus</name>
    <dbReference type="NCBI Taxonomy" id="85310"/>
    <lineage>
        <taxon>Eukaryota</taxon>
        <taxon>Metazoa</taxon>
        <taxon>Ecdysozoa</taxon>
        <taxon>Arthropoda</taxon>
        <taxon>Hexapoda</taxon>
        <taxon>Insecta</taxon>
        <taxon>Pterygota</taxon>
        <taxon>Neoptera</taxon>
        <taxon>Paraneoptera</taxon>
        <taxon>Hemiptera</taxon>
        <taxon>Heteroptera</taxon>
        <taxon>Panheteroptera</taxon>
        <taxon>Pentatomomorpha</taxon>
        <taxon>Pentatomoidea</taxon>
        <taxon>Pentatomidae</taxon>
        <taxon>Pentatominae</taxon>
        <taxon>Nezara</taxon>
    </lineage>
</organism>
<dbReference type="OrthoDB" id="199041at2759"/>
<dbReference type="AlphaFoldDB" id="A0A9P0MMZ8"/>
<dbReference type="InterPro" id="IPR029063">
    <property type="entry name" value="SAM-dependent_MTases_sf"/>
</dbReference>